<dbReference type="EMBL" id="MCBS01004517">
    <property type="protein sequence ID" value="RKF95998.1"/>
    <property type="molecule type" value="Genomic_DNA"/>
</dbReference>
<dbReference type="AlphaFoldDB" id="A0A420JCL1"/>
<evidence type="ECO:0000313" key="2">
    <source>
        <dbReference type="Proteomes" id="UP000285326"/>
    </source>
</evidence>
<reference evidence="1 2" key="1">
    <citation type="journal article" date="2018" name="BMC Genomics">
        <title>Comparative genome analyses reveal sequence features reflecting distinct modes of host-adaptation between dicot and monocot powdery mildew.</title>
        <authorList>
            <person name="Wu Y."/>
            <person name="Ma X."/>
            <person name="Pan Z."/>
            <person name="Kale S.D."/>
            <person name="Song Y."/>
            <person name="King H."/>
            <person name="Zhang Q."/>
            <person name="Presley C."/>
            <person name="Deng X."/>
            <person name="Wei C.I."/>
            <person name="Xiao S."/>
        </authorList>
    </citation>
    <scope>NUCLEOTIDE SEQUENCE [LARGE SCALE GENOMIC DNA]</scope>
    <source>
        <strain evidence="1">UMSG1</strain>
    </source>
</reference>
<protein>
    <submittedName>
        <fullName evidence="1">Uncharacterized protein</fullName>
    </submittedName>
</protein>
<evidence type="ECO:0000313" key="1">
    <source>
        <dbReference type="EMBL" id="RKF95998.1"/>
    </source>
</evidence>
<sequence length="75" mass="8341">MSLPTQLSNQPLPCSSATIQLGDNLPDARYATFQELINAYKAHFHSRGYGIRIGYSRANRNEKRTGLICDRSGKA</sequence>
<comment type="caution">
    <text evidence="1">The sequence shown here is derived from an EMBL/GenBank/DDBJ whole genome shotgun (WGS) entry which is preliminary data.</text>
</comment>
<proteinExistence type="predicted"/>
<accession>A0A420JCL1</accession>
<name>A0A420JCL1_9PEZI</name>
<dbReference type="Proteomes" id="UP000285326">
    <property type="component" value="Unassembled WGS sequence"/>
</dbReference>
<gene>
    <name evidence="1" type="ORF">GcM1_045004</name>
</gene>
<organism evidence="1 2">
    <name type="scientific">Golovinomyces cichoracearum</name>
    <dbReference type="NCBI Taxonomy" id="62708"/>
    <lineage>
        <taxon>Eukaryota</taxon>
        <taxon>Fungi</taxon>
        <taxon>Dikarya</taxon>
        <taxon>Ascomycota</taxon>
        <taxon>Pezizomycotina</taxon>
        <taxon>Leotiomycetes</taxon>
        <taxon>Erysiphales</taxon>
        <taxon>Erysiphaceae</taxon>
        <taxon>Golovinomyces</taxon>
    </lineage>
</organism>